<evidence type="ECO:0000313" key="3">
    <source>
        <dbReference type="EMBL" id="TFK20215.1"/>
    </source>
</evidence>
<keyword evidence="4" id="KW-1185">Reference proteome</keyword>
<dbReference type="EMBL" id="ML210308">
    <property type="protein sequence ID" value="TFK20215.1"/>
    <property type="molecule type" value="Genomic_DNA"/>
</dbReference>
<evidence type="ECO:0000256" key="2">
    <source>
        <dbReference type="SAM" id="MobiDB-lite"/>
    </source>
</evidence>
<dbReference type="AlphaFoldDB" id="A0A5C3KJW9"/>
<protein>
    <recommendedName>
        <fullName evidence="5">Amidohydrolase 3 domain-containing protein</fullName>
    </recommendedName>
</protein>
<evidence type="ECO:0000313" key="4">
    <source>
        <dbReference type="Proteomes" id="UP000307440"/>
    </source>
</evidence>
<feature type="region of interest" description="Disordered" evidence="2">
    <location>
        <begin position="27"/>
        <end position="61"/>
    </location>
</feature>
<gene>
    <name evidence="3" type="ORF">FA15DRAFT_708296</name>
</gene>
<proteinExistence type="predicted"/>
<name>A0A5C3KJW9_COPMA</name>
<dbReference type="InterPro" id="IPR032466">
    <property type="entry name" value="Metal_Hydrolase"/>
</dbReference>
<accession>A0A5C3KJW9</accession>
<organism evidence="3 4">
    <name type="scientific">Coprinopsis marcescibilis</name>
    <name type="common">Agaric fungus</name>
    <name type="synonym">Psathyrella marcescibilis</name>
    <dbReference type="NCBI Taxonomy" id="230819"/>
    <lineage>
        <taxon>Eukaryota</taxon>
        <taxon>Fungi</taxon>
        <taxon>Dikarya</taxon>
        <taxon>Basidiomycota</taxon>
        <taxon>Agaricomycotina</taxon>
        <taxon>Agaricomycetes</taxon>
        <taxon>Agaricomycetidae</taxon>
        <taxon>Agaricales</taxon>
        <taxon>Agaricineae</taxon>
        <taxon>Psathyrellaceae</taxon>
        <taxon>Coprinopsis</taxon>
    </lineage>
</organism>
<dbReference type="SUPFAM" id="SSF51556">
    <property type="entry name" value="Metallo-dependent hydrolases"/>
    <property type="match status" value="1"/>
</dbReference>
<dbReference type="PANTHER" id="PTHR22642:SF2">
    <property type="entry name" value="PROTEIN LONG AFTER FAR-RED 3"/>
    <property type="match status" value="1"/>
</dbReference>
<dbReference type="Gene3D" id="2.30.40.10">
    <property type="entry name" value="Urease, subunit C, domain 1"/>
    <property type="match status" value="1"/>
</dbReference>
<dbReference type="GO" id="GO:0016810">
    <property type="term" value="F:hydrolase activity, acting on carbon-nitrogen (but not peptide) bonds"/>
    <property type="evidence" value="ECO:0007669"/>
    <property type="project" value="InterPro"/>
</dbReference>
<evidence type="ECO:0008006" key="5">
    <source>
        <dbReference type="Google" id="ProtNLM"/>
    </source>
</evidence>
<dbReference type="Gene3D" id="3.10.310.70">
    <property type="match status" value="1"/>
</dbReference>
<evidence type="ECO:0000256" key="1">
    <source>
        <dbReference type="SAM" id="Coils"/>
    </source>
</evidence>
<dbReference type="Proteomes" id="UP000307440">
    <property type="component" value="Unassembled WGS sequence"/>
</dbReference>
<sequence length="735" mass="80822">MHTPSQTPKPFLKRLLSRFNTTFRRKNERPAIGTSISESTQISPQLADPPAIEGQSEPSGVSLRRKVLQTATVVADKDASVGEAVPGGTIAKGALEVFCEVLKVVEVNLQNKEDVDELRSKIKELLDDLSESIIPGGDAAFEARQRRLVRKLRAKAEEIEELLEDRCARIRSQAISQAIAACFRDVETFKIDFLVMVAQHQMRRNDLLLTEMAMQTAALEVFVELQQSGPSMGLLATVKVMDPLGRPHMVPRELLNAIKDLGQYIFREWSSNPNIQRIIAPYIWEGRYDLTVNSGKTITEIATGDKPYFAEPNETIVMSVVEFRNKSYVEGCIGCGKFVSSKHKSGRYNCCGRFQVQDLGYDKSSTTSASMDMVGQVERMLANIVVKYWPGSQLVTKKRTKVLVLAVVLSLLTLYTNTNTNRYEGLVFQYNVTKPLPPGSYALCSVEGGARGVYTVDATDGVVECMLVVDEWVKGVGSLGEVEEIWKGIAASDSLPVVRVPEGAVVVPGFADSHCHILEYGFSKQIPLEGLRTLKESVEAVAHYVQSNPDILADGVSQATLDANGPYPADVDGGVIVRDAQGNVTGLFIDTAMTLIRPPVITPQMQHRRFANTVRDALRFGLTSLHDAGFNPISLDFFTRQSKRHAGLPLRIYGMSFFNVSAIDVHSFSSPPSPSSSSNGAYWGSTRRKVDGMDGETRLSVRSVKIFADGALRTMGAALSVWYWSLLMQGHVLST</sequence>
<dbReference type="Gene3D" id="3.20.20.140">
    <property type="entry name" value="Metal-dependent hydrolases"/>
    <property type="match status" value="2"/>
</dbReference>
<feature type="compositionally biased region" description="Polar residues" evidence="2">
    <location>
        <begin position="34"/>
        <end position="44"/>
    </location>
</feature>
<dbReference type="STRING" id="230819.A0A5C3KJW9"/>
<keyword evidence="1" id="KW-0175">Coiled coil</keyword>
<dbReference type="OrthoDB" id="3129321at2759"/>
<feature type="coiled-coil region" evidence="1">
    <location>
        <begin position="108"/>
        <end position="173"/>
    </location>
</feature>
<dbReference type="InterPro" id="IPR011059">
    <property type="entry name" value="Metal-dep_hydrolase_composite"/>
</dbReference>
<dbReference type="PANTHER" id="PTHR22642">
    <property type="entry name" value="IMIDAZOLONEPROPIONASE"/>
    <property type="match status" value="1"/>
</dbReference>
<reference evidence="3 4" key="1">
    <citation type="journal article" date="2019" name="Nat. Ecol. Evol.">
        <title>Megaphylogeny resolves global patterns of mushroom evolution.</title>
        <authorList>
            <person name="Varga T."/>
            <person name="Krizsan K."/>
            <person name="Foldi C."/>
            <person name="Dima B."/>
            <person name="Sanchez-Garcia M."/>
            <person name="Sanchez-Ramirez S."/>
            <person name="Szollosi G.J."/>
            <person name="Szarkandi J.G."/>
            <person name="Papp V."/>
            <person name="Albert L."/>
            <person name="Andreopoulos W."/>
            <person name="Angelini C."/>
            <person name="Antonin V."/>
            <person name="Barry K.W."/>
            <person name="Bougher N.L."/>
            <person name="Buchanan P."/>
            <person name="Buyck B."/>
            <person name="Bense V."/>
            <person name="Catcheside P."/>
            <person name="Chovatia M."/>
            <person name="Cooper J."/>
            <person name="Damon W."/>
            <person name="Desjardin D."/>
            <person name="Finy P."/>
            <person name="Geml J."/>
            <person name="Haridas S."/>
            <person name="Hughes K."/>
            <person name="Justo A."/>
            <person name="Karasinski D."/>
            <person name="Kautmanova I."/>
            <person name="Kiss B."/>
            <person name="Kocsube S."/>
            <person name="Kotiranta H."/>
            <person name="LaButti K.M."/>
            <person name="Lechner B.E."/>
            <person name="Liimatainen K."/>
            <person name="Lipzen A."/>
            <person name="Lukacs Z."/>
            <person name="Mihaltcheva S."/>
            <person name="Morgado L.N."/>
            <person name="Niskanen T."/>
            <person name="Noordeloos M.E."/>
            <person name="Ohm R.A."/>
            <person name="Ortiz-Santana B."/>
            <person name="Ovrebo C."/>
            <person name="Racz N."/>
            <person name="Riley R."/>
            <person name="Savchenko A."/>
            <person name="Shiryaev A."/>
            <person name="Soop K."/>
            <person name="Spirin V."/>
            <person name="Szebenyi C."/>
            <person name="Tomsovsky M."/>
            <person name="Tulloss R.E."/>
            <person name="Uehling J."/>
            <person name="Grigoriev I.V."/>
            <person name="Vagvolgyi C."/>
            <person name="Papp T."/>
            <person name="Martin F.M."/>
            <person name="Miettinen O."/>
            <person name="Hibbett D.S."/>
            <person name="Nagy L.G."/>
        </authorList>
    </citation>
    <scope>NUCLEOTIDE SEQUENCE [LARGE SCALE GENOMIC DNA]</scope>
    <source>
        <strain evidence="3 4">CBS 121175</strain>
    </source>
</reference>